<proteinExistence type="predicted"/>
<gene>
    <name evidence="1" type="ORF">SDC9_185814</name>
</gene>
<organism evidence="1">
    <name type="scientific">bioreactor metagenome</name>
    <dbReference type="NCBI Taxonomy" id="1076179"/>
    <lineage>
        <taxon>unclassified sequences</taxon>
        <taxon>metagenomes</taxon>
        <taxon>ecological metagenomes</taxon>
    </lineage>
</organism>
<reference evidence="1" key="1">
    <citation type="submission" date="2019-08" db="EMBL/GenBank/DDBJ databases">
        <authorList>
            <person name="Kucharzyk K."/>
            <person name="Murdoch R.W."/>
            <person name="Higgins S."/>
            <person name="Loffler F."/>
        </authorList>
    </citation>
    <scope>NUCLEOTIDE SEQUENCE</scope>
</reference>
<dbReference type="AlphaFoldDB" id="A0A645HHT1"/>
<comment type="caution">
    <text evidence="1">The sequence shown here is derived from an EMBL/GenBank/DDBJ whole genome shotgun (WGS) entry which is preliminary data.</text>
</comment>
<protein>
    <submittedName>
        <fullName evidence="1">Uncharacterized protein</fullName>
    </submittedName>
</protein>
<dbReference type="EMBL" id="VSSQ01093431">
    <property type="protein sequence ID" value="MPN38290.1"/>
    <property type="molecule type" value="Genomic_DNA"/>
</dbReference>
<sequence>MHAGQPAIVEQCEELRLQGFLAPIPAFAGAYLRITETGHQQLNPEFPQSPFVWGPGAQK</sequence>
<name>A0A645HHT1_9ZZZZ</name>
<accession>A0A645HHT1</accession>
<evidence type="ECO:0000313" key="1">
    <source>
        <dbReference type="EMBL" id="MPN38290.1"/>
    </source>
</evidence>